<feature type="chain" id="PRO_5027065914" evidence="1">
    <location>
        <begin position="16"/>
        <end position="113"/>
    </location>
</feature>
<gene>
    <name evidence="3" type="primary">LOC114247206</name>
</gene>
<dbReference type="RefSeq" id="XP_028035896.1">
    <property type="nucleotide sequence ID" value="XM_028180095.1"/>
</dbReference>
<name>A0A6J2K0Z5_BOMMA</name>
<proteinExistence type="predicted"/>
<protein>
    <submittedName>
        <fullName evidence="3">Uncharacterized protein LOC114247206</fullName>
    </submittedName>
</protein>
<organism evidence="2 3">
    <name type="scientific">Bombyx mandarina</name>
    <name type="common">Wild silk moth</name>
    <name type="synonym">Wild silkworm</name>
    <dbReference type="NCBI Taxonomy" id="7092"/>
    <lineage>
        <taxon>Eukaryota</taxon>
        <taxon>Metazoa</taxon>
        <taxon>Ecdysozoa</taxon>
        <taxon>Arthropoda</taxon>
        <taxon>Hexapoda</taxon>
        <taxon>Insecta</taxon>
        <taxon>Pterygota</taxon>
        <taxon>Neoptera</taxon>
        <taxon>Endopterygota</taxon>
        <taxon>Lepidoptera</taxon>
        <taxon>Glossata</taxon>
        <taxon>Ditrysia</taxon>
        <taxon>Bombycoidea</taxon>
        <taxon>Bombycidae</taxon>
        <taxon>Bombycinae</taxon>
        <taxon>Bombyx</taxon>
    </lineage>
</organism>
<evidence type="ECO:0000313" key="2">
    <source>
        <dbReference type="Proteomes" id="UP000504629"/>
    </source>
</evidence>
<dbReference type="AlphaFoldDB" id="A0A6J2K0Z5"/>
<evidence type="ECO:0000313" key="3">
    <source>
        <dbReference type="RefSeq" id="XP_028035896.1"/>
    </source>
</evidence>
<evidence type="ECO:0000256" key="1">
    <source>
        <dbReference type="SAM" id="SignalP"/>
    </source>
</evidence>
<dbReference type="GeneID" id="114247206"/>
<dbReference type="Proteomes" id="UP000504629">
    <property type="component" value="Unplaced"/>
</dbReference>
<keyword evidence="1" id="KW-0732">Signal</keyword>
<dbReference type="OrthoDB" id="6332063at2759"/>
<sequence length="113" mass="12492">MKFLLFCAMCILVYGNSEDDFCEIDSIEQEDPCRREGGLCTVAEDCPSDIRASTGLCPKQQKDGIECCYGVSVKETRCRKHGGECFSKGYCSQSLIYEEASDCPEGNDCCILV</sequence>
<keyword evidence="2" id="KW-1185">Reference proteome</keyword>
<dbReference type="KEGG" id="bman:114247206"/>
<accession>A0A6J2K0Z5</accession>
<feature type="signal peptide" evidence="1">
    <location>
        <begin position="1"/>
        <end position="15"/>
    </location>
</feature>
<reference evidence="3" key="1">
    <citation type="submission" date="2025-08" db="UniProtKB">
        <authorList>
            <consortium name="RefSeq"/>
        </authorList>
    </citation>
    <scope>IDENTIFICATION</scope>
    <source>
        <tissue evidence="3">Silk gland</tissue>
    </source>
</reference>